<dbReference type="STRING" id="1737425.GCA_900049755_01176"/>
<dbReference type="CDD" id="cd04188">
    <property type="entry name" value="DPG_synthase"/>
    <property type="match status" value="1"/>
</dbReference>
<feature type="transmembrane region" description="Helical" evidence="15">
    <location>
        <begin position="328"/>
        <end position="348"/>
    </location>
</feature>
<keyword evidence="6 18" id="KW-0328">Glycosyltransferase</keyword>
<evidence type="ECO:0000256" key="5">
    <source>
        <dbReference type="ARBA" id="ARBA00012583"/>
    </source>
</evidence>
<evidence type="ECO:0000256" key="13">
    <source>
        <dbReference type="ARBA" id="ARBA00045097"/>
    </source>
</evidence>
<organism evidence="18 19">
    <name type="scientific">Corynebacterium provencense</name>
    <dbReference type="NCBI Taxonomy" id="1737425"/>
    <lineage>
        <taxon>Bacteria</taxon>
        <taxon>Bacillati</taxon>
        <taxon>Actinomycetota</taxon>
        <taxon>Actinomycetes</taxon>
        <taxon>Mycobacteriales</taxon>
        <taxon>Corynebacteriaceae</taxon>
        <taxon>Corynebacterium</taxon>
    </lineage>
</organism>
<sequence length="432" mass="46836">MADAAGTGAGNSARTATVDIVVPVYNEERSLPGCIAGLTSFLETVPWRTSVTVADNASTDATLPTARALAVADERLKVVHLDEKGRGRALKKVWLASTADVVVYMDVDLSTDLHALVPLIAPLVADHSDVAIGTRLARQSTVTRGPRREFISRTYNRLLRTVMAVGFSDAQCGFKAMRSDAAQAILPHVEDDNWFFDTEMLILAERAGYRIHEVPVDWVDDPDSRVDILATAREDLRGMWRVGTALMTGKTDVDAMSRPPRTAAGPVHGNPDHHSPGHDSPGHDSPGHGEPATRVDGDQRLGGQLLRFVVIGVLSTLAYALLYPLFRMFMWAQLANFLALLVTAVVNTDLNRMFTFGVTTRNGLDRDRAGGLLVFLLCWAVTSGSLAVLQASVPDASAGTELLILTAANLVGTVLRFILFRAMFSGRRRGRR</sequence>
<dbReference type="EC" id="2.4.1.117" evidence="5"/>
<feature type="transmembrane region" description="Helical" evidence="15">
    <location>
        <begin position="369"/>
        <end position="390"/>
    </location>
</feature>
<gene>
    <name evidence="18" type="primary">ppm1_2</name>
    <name evidence="18" type="ORF">Csp1_21660</name>
</gene>
<evidence type="ECO:0000256" key="3">
    <source>
        <dbReference type="ARBA" id="ARBA00004922"/>
    </source>
</evidence>
<evidence type="ECO:0000256" key="1">
    <source>
        <dbReference type="ARBA" id="ARBA00004141"/>
    </source>
</evidence>
<dbReference type="Pfam" id="PF00535">
    <property type="entry name" value="Glycos_transf_2"/>
    <property type="match status" value="1"/>
</dbReference>
<protein>
    <recommendedName>
        <fullName evidence="5">dolichyl-phosphate beta-glucosyltransferase</fullName>
        <ecNumber evidence="5">2.4.1.117</ecNumber>
    </recommendedName>
</protein>
<evidence type="ECO:0000256" key="11">
    <source>
        <dbReference type="ARBA" id="ARBA00022989"/>
    </source>
</evidence>
<dbReference type="InterPro" id="IPR035518">
    <property type="entry name" value="DPG_synthase"/>
</dbReference>
<dbReference type="RefSeq" id="WP_227871293.1">
    <property type="nucleotide sequence ID" value="NZ_CP024988.1"/>
</dbReference>
<dbReference type="Gene3D" id="3.90.550.10">
    <property type="entry name" value="Spore Coat Polysaccharide Biosynthesis Protein SpsA, Chain A"/>
    <property type="match status" value="1"/>
</dbReference>
<feature type="domain" description="GtrA/DPMS transmembrane" evidence="17">
    <location>
        <begin position="307"/>
        <end position="422"/>
    </location>
</feature>
<feature type="transmembrane region" description="Helical" evidence="15">
    <location>
        <begin position="402"/>
        <end position="424"/>
    </location>
</feature>
<keyword evidence="19" id="KW-1185">Reference proteome</keyword>
<dbReference type="GO" id="GO:0004581">
    <property type="term" value="F:dolichyl-phosphate beta-glucosyltransferase activity"/>
    <property type="evidence" value="ECO:0007669"/>
    <property type="project" value="UniProtKB-EC"/>
</dbReference>
<feature type="transmembrane region" description="Helical" evidence="15">
    <location>
        <begin position="305"/>
        <end position="322"/>
    </location>
</feature>
<dbReference type="AlphaFoldDB" id="A0A2Z3YRJ6"/>
<dbReference type="InterPro" id="IPR001173">
    <property type="entry name" value="Glyco_trans_2-like"/>
</dbReference>
<evidence type="ECO:0000256" key="7">
    <source>
        <dbReference type="ARBA" id="ARBA00022679"/>
    </source>
</evidence>
<comment type="subcellular location">
    <subcellularLocation>
        <location evidence="2">Endoplasmic reticulum membrane</location>
        <topology evidence="2">Single-pass membrane protein</topology>
    </subcellularLocation>
    <subcellularLocation>
        <location evidence="1">Membrane</location>
        <topology evidence="1">Multi-pass membrane protein</topology>
    </subcellularLocation>
</comment>
<evidence type="ECO:0000256" key="10">
    <source>
        <dbReference type="ARBA" id="ARBA00022968"/>
    </source>
</evidence>
<evidence type="ECO:0000259" key="16">
    <source>
        <dbReference type="Pfam" id="PF00535"/>
    </source>
</evidence>
<dbReference type="GO" id="GO:0000271">
    <property type="term" value="P:polysaccharide biosynthetic process"/>
    <property type="evidence" value="ECO:0007669"/>
    <property type="project" value="InterPro"/>
</dbReference>
<keyword evidence="10" id="KW-0735">Signal-anchor</keyword>
<comment type="similarity">
    <text evidence="4">Belongs to the glycosyltransferase 2 family.</text>
</comment>
<feature type="region of interest" description="Disordered" evidence="14">
    <location>
        <begin position="251"/>
        <end position="296"/>
    </location>
</feature>
<dbReference type="PANTHER" id="PTHR10859">
    <property type="entry name" value="GLYCOSYL TRANSFERASE"/>
    <property type="match status" value="1"/>
</dbReference>
<dbReference type="Pfam" id="PF04138">
    <property type="entry name" value="GtrA_DPMS_TM"/>
    <property type="match status" value="1"/>
</dbReference>
<keyword evidence="7 18" id="KW-0808">Transferase</keyword>
<evidence type="ECO:0000256" key="12">
    <source>
        <dbReference type="ARBA" id="ARBA00023136"/>
    </source>
</evidence>
<feature type="compositionally biased region" description="Basic and acidic residues" evidence="14">
    <location>
        <begin position="270"/>
        <end position="296"/>
    </location>
</feature>
<proteinExistence type="inferred from homology"/>
<keyword evidence="9" id="KW-0256">Endoplasmic reticulum</keyword>
<feature type="domain" description="Glycosyltransferase 2-like" evidence="16">
    <location>
        <begin position="20"/>
        <end position="185"/>
    </location>
</feature>
<name>A0A2Z3YRJ6_9CORY</name>
<dbReference type="PANTHER" id="PTHR10859:SF91">
    <property type="entry name" value="DOLICHYL-PHOSPHATE BETA-GLUCOSYLTRANSFERASE"/>
    <property type="match status" value="1"/>
</dbReference>
<dbReference type="SUPFAM" id="SSF53448">
    <property type="entry name" value="Nucleotide-diphospho-sugar transferases"/>
    <property type="match status" value="1"/>
</dbReference>
<evidence type="ECO:0000256" key="4">
    <source>
        <dbReference type="ARBA" id="ARBA00006739"/>
    </source>
</evidence>
<evidence type="ECO:0000313" key="18">
    <source>
        <dbReference type="EMBL" id="AWT26919.1"/>
    </source>
</evidence>
<dbReference type="EMBL" id="CP024988">
    <property type="protein sequence ID" value="AWT26919.1"/>
    <property type="molecule type" value="Genomic_DNA"/>
</dbReference>
<keyword evidence="8 15" id="KW-0812">Transmembrane</keyword>
<keyword evidence="12 15" id="KW-0472">Membrane</keyword>
<comment type="pathway">
    <text evidence="3">Protein modification; protein glycosylation.</text>
</comment>
<accession>A0A2Z3YRJ6</accession>
<dbReference type="GO" id="GO:0006487">
    <property type="term" value="P:protein N-linked glycosylation"/>
    <property type="evidence" value="ECO:0007669"/>
    <property type="project" value="TreeGrafter"/>
</dbReference>
<dbReference type="Proteomes" id="UP000247696">
    <property type="component" value="Chromosome"/>
</dbReference>
<evidence type="ECO:0000313" key="19">
    <source>
        <dbReference type="Proteomes" id="UP000247696"/>
    </source>
</evidence>
<dbReference type="InterPro" id="IPR007267">
    <property type="entry name" value="GtrA_DPMS_TM"/>
</dbReference>
<evidence type="ECO:0000256" key="9">
    <source>
        <dbReference type="ARBA" id="ARBA00022824"/>
    </source>
</evidence>
<dbReference type="GO" id="GO:0016020">
    <property type="term" value="C:membrane"/>
    <property type="evidence" value="ECO:0007669"/>
    <property type="project" value="UniProtKB-SubCell"/>
</dbReference>
<evidence type="ECO:0000256" key="6">
    <source>
        <dbReference type="ARBA" id="ARBA00022676"/>
    </source>
</evidence>
<evidence type="ECO:0000256" key="15">
    <source>
        <dbReference type="SAM" id="Phobius"/>
    </source>
</evidence>
<evidence type="ECO:0000256" key="8">
    <source>
        <dbReference type="ARBA" id="ARBA00022692"/>
    </source>
</evidence>
<dbReference type="KEGG" id="cpre:Csp1_21660"/>
<dbReference type="InterPro" id="IPR029044">
    <property type="entry name" value="Nucleotide-diphossugar_trans"/>
</dbReference>
<reference evidence="19" key="1">
    <citation type="submission" date="2017-11" db="EMBL/GenBank/DDBJ databases">
        <title>Otitis media/interna in a cat caused by the recently described species Corynebacterium provencense.</title>
        <authorList>
            <person name="Kittl S."/>
            <person name="Brodard I."/>
            <person name="Rychener L."/>
            <person name="Jores J."/>
            <person name="Roosje P."/>
            <person name="Gobeli Brawand S."/>
        </authorList>
    </citation>
    <scope>NUCLEOTIDE SEQUENCE [LARGE SCALE GENOMIC DNA]</scope>
    <source>
        <strain evidence="19">17KM38</strain>
    </source>
</reference>
<evidence type="ECO:0000256" key="14">
    <source>
        <dbReference type="SAM" id="MobiDB-lite"/>
    </source>
</evidence>
<evidence type="ECO:0000259" key="17">
    <source>
        <dbReference type="Pfam" id="PF04138"/>
    </source>
</evidence>
<evidence type="ECO:0000256" key="2">
    <source>
        <dbReference type="ARBA" id="ARBA00004389"/>
    </source>
</evidence>
<keyword evidence="11 15" id="KW-1133">Transmembrane helix</keyword>
<comment type="catalytic activity">
    <reaction evidence="13">
        <text>a di-trans,poly-cis-dolichyl phosphate + UDP-alpha-D-glucose = a di-trans,poly-cis-dolichyl beta-D-glucosyl phosphate + UDP</text>
        <dbReference type="Rhea" id="RHEA:15401"/>
        <dbReference type="Rhea" id="RHEA-COMP:19498"/>
        <dbReference type="Rhea" id="RHEA-COMP:19502"/>
        <dbReference type="ChEBI" id="CHEBI:57525"/>
        <dbReference type="ChEBI" id="CHEBI:57683"/>
        <dbReference type="ChEBI" id="CHEBI:58223"/>
        <dbReference type="ChEBI" id="CHEBI:58885"/>
        <dbReference type="EC" id="2.4.1.117"/>
    </reaction>
    <physiologicalReaction direction="left-to-right" evidence="13">
        <dbReference type="Rhea" id="RHEA:15402"/>
    </physiologicalReaction>
</comment>